<gene>
    <name evidence="3" type="ORF">VKT23_020719</name>
</gene>
<feature type="domain" description="DUF6532" evidence="2">
    <location>
        <begin position="247"/>
        <end position="352"/>
    </location>
</feature>
<accession>A0ABR1IIH3</accession>
<comment type="caution">
    <text evidence="3">The sequence shown here is derived from an EMBL/GenBank/DDBJ whole genome shotgun (WGS) entry which is preliminary data.</text>
</comment>
<feature type="region of interest" description="Disordered" evidence="1">
    <location>
        <begin position="1"/>
        <end position="58"/>
    </location>
</feature>
<dbReference type="EMBL" id="JBANRG010000151">
    <property type="protein sequence ID" value="KAK7433565.1"/>
    <property type="molecule type" value="Genomic_DNA"/>
</dbReference>
<name>A0ABR1IIH3_9AGAR</name>
<dbReference type="Proteomes" id="UP001498398">
    <property type="component" value="Unassembled WGS sequence"/>
</dbReference>
<feature type="compositionally biased region" description="Acidic residues" evidence="1">
    <location>
        <begin position="18"/>
        <end position="30"/>
    </location>
</feature>
<evidence type="ECO:0000256" key="1">
    <source>
        <dbReference type="SAM" id="MobiDB-lite"/>
    </source>
</evidence>
<evidence type="ECO:0000259" key="2">
    <source>
        <dbReference type="Pfam" id="PF20149"/>
    </source>
</evidence>
<proteinExistence type="predicted"/>
<dbReference type="Pfam" id="PF20149">
    <property type="entry name" value="DUF6532"/>
    <property type="match status" value="1"/>
</dbReference>
<dbReference type="InterPro" id="IPR045341">
    <property type="entry name" value="DUF6532"/>
</dbReference>
<evidence type="ECO:0000313" key="4">
    <source>
        <dbReference type="Proteomes" id="UP001498398"/>
    </source>
</evidence>
<feature type="region of interest" description="Disordered" evidence="1">
    <location>
        <begin position="168"/>
        <end position="187"/>
    </location>
</feature>
<organism evidence="3 4">
    <name type="scientific">Marasmiellus scandens</name>
    <dbReference type="NCBI Taxonomy" id="2682957"/>
    <lineage>
        <taxon>Eukaryota</taxon>
        <taxon>Fungi</taxon>
        <taxon>Dikarya</taxon>
        <taxon>Basidiomycota</taxon>
        <taxon>Agaricomycotina</taxon>
        <taxon>Agaricomycetes</taxon>
        <taxon>Agaricomycetidae</taxon>
        <taxon>Agaricales</taxon>
        <taxon>Marasmiineae</taxon>
        <taxon>Omphalotaceae</taxon>
        <taxon>Marasmiellus</taxon>
    </lineage>
</organism>
<reference evidence="3 4" key="1">
    <citation type="submission" date="2024-01" db="EMBL/GenBank/DDBJ databases">
        <title>A draft genome for the cacao thread blight pathogen Marasmiellus scandens.</title>
        <authorList>
            <person name="Baruah I.K."/>
            <person name="Leung J."/>
            <person name="Bukari Y."/>
            <person name="Amoako-Attah I."/>
            <person name="Meinhardt L.W."/>
            <person name="Bailey B.A."/>
            <person name="Cohen S.P."/>
        </authorList>
    </citation>
    <scope>NUCLEOTIDE SEQUENCE [LARGE SCALE GENOMIC DNA]</scope>
    <source>
        <strain evidence="3 4">GH-19</strain>
    </source>
</reference>
<feature type="compositionally biased region" description="Basic residues" evidence="1">
    <location>
        <begin position="42"/>
        <end position="56"/>
    </location>
</feature>
<feature type="compositionally biased region" description="Acidic residues" evidence="1">
    <location>
        <begin position="440"/>
        <end position="456"/>
    </location>
</feature>
<sequence length="456" mass="50906">MPLTRGRKLPATAATGLDETEDELEDEEQNEPPKCLRTANISRRRQTSSSGKHKKSNSVDVAFLQRQMQSIQEQLKGKVSLFNEHLTLMMLLEVSQGNGDKDEEHEPESDDDFNYNPISFTAASTITPMTAITPPTPPPVNLARVHRRKNLLTAQTPRHAYLATPLDELDSDNEGTMSSPSTQAPMDMPRQQLLPASTISASPILQTNSNSYGQYSNCLVFAHNYVPGTAKPKAADYNAEGKAIILRAAAYYEAKIIGVGAFPDRATQIGWANKAFREACRVAGKDFEIDDRVSYILRCRGSRIRGELLSIVKEAVQLKYDLSGDETKRARQQNLRHYAILMDGMMFAYKAHTFFLGIYIHPGLSNGFTEEKNKPHYLEYLNALEEWSKCNPEVVLNIRKRMYKHAREKSGVDSSDGKAVVTEAAKTRMKLQLADRTGDTDTEDDLDDLGGVEQSD</sequence>
<keyword evidence="4" id="KW-1185">Reference proteome</keyword>
<feature type="compositionally biased region" description="Polar residues" evidence="1">
    <location>
        <begin position="174"/>
        <end position="184"/>
    </location>
</feature>
<protein>
    <recommendedName>
        <fullName evidence="2">DUF6532 domain-containing protein</fullName>
    </recommendedName>
</protein>
<evidence type="ECO:0000313" key="3">
    <source>
        <dbReference type="EMBL" id="KAK7433565.1"/>
    </source>
</evidence>
<feature type="region of interest" description="Disordered" evidence="1">
    <location>
        <begin position="429"/>
        <end position="456"/>
    </location>
</feature>